<evidence type="ECO:0000256" key="2">
    <source>
        <dbReference type="ARBA" id="ARBA00023002"/>
    </source>
</evidence>
<proteinExistence type="inferred from homology"/>
<dbReference type="AlphaFoldDB" id="A0A367RQI4"/>
<name>A0A367RQI4_NOSPU</name>
<comment type="caution">
    <text evidence="3">The sequence shown here is derived from an EMBL/GenBank/DDBJ whole genome shotgun (WGS) entry which is preliminary data.</text>
</comment>
<keyword evidence="3" id="KW-0223">Dioxygenase</keyword>
<sequence length="198" mass="23440">MNSYNKENPKSSQDSYYVDREFYHELIKRLPEWENEGKAVNQSIELECKALLFLEARLLDDGKFDDWLGLFTNKCLYWIPTIPGGGDPRKEVSIAFDDHRRLEDKVFWLQCGFAYAQTPRSRTSRIISNIEIFSCAKEEEVKIRSNFLIHEFRQGRTQTFAGWYLHRLHQQYGKWKIALKQVNLIDADRGHENLSFLL</sequence>
<accession>A0A367RQI4</accession>
<dbReference type="PANTHER" id="PTHR41534:SF2">
    <property type="entry name" value="3-PHENYLPROPIONATE_CINNAMIC ACID DIOXYGENASE SUBUNIT BETA"/>
    <property type="match status" value="1"/>
</dbReference>
<dbReference type="Proteomes" id="UP000252085">
    <property type="component" value="Unassembled WGS sequence"/>
</dbReference>
<dbReference type="Pfam" id="PF00866">
    <property type="entry name" value="Ring_hydroxyl_B"/>
    <property type="match status" value="1"/>
</dbReference>
<reference evidence="3 4" key="1">
    <citation type="submission" date="2016-04" db="EMBL/GenBank/DDBJ databases">
        <authorList>
            <person name="Evans L.H."/>
            <person name="Alamgir A."/>
            <person name="Owens N."/>
            <person name="Weber N.D."/>
            <person name="Virtaneva K."/>
            <person name="Barbian K."/>
            <person name="Babar A."/>
            <person name="Rosenke K."/>
        </authorList>
    </citation>
    <scope>NUCLEOTIDE SEQUENCE [LARGE SCALE GENOMIC DNA]</scope>
    <source>
        <strain evidence="3">NIES-2108</strain>
    </source>
</reference>
<dbReference type="PANTHER" id="PTHR41534">
    <property type="entry name" value="BLR3401 PROTEIN"/>
    <property type="match status" value="1"/>
</dbReference>
<dbReference type="InterPro" id="IPR032710">
    <property type="entry name" value="NTF2-like_dom_sf"/>
</dbReference>
<dbReference type="CDD" id="cd00667">
    <property type="entry name" value="ring_hydroxylating_dioxygenases_beta"/>
    <property type="match status" value="1"/>
</dbReference>
<dbReference type="SUPFAM" id="SSF54427">
    <property type="entry name" value="NTF2-like"/>
    <property type="match status" value="1"/>
</dbReference>
<evidence type="ECO:0000313" key="3">
    <source>
        <dbReference type="EMBL" id="RCJ37592.1"/>
    </source>
</evidence>
<dbReference type="EMBL" id="LXQE01000136">
    <property type="protein sequence ID" value="RCJ37592.1"/>
    <property type="molecule type" value="Genomic_DNA"/>
</dbReference>
<dbReference type="GO" id="GO:0019380">
    <property type="term" value="P:3-phenylpropionate catabolic process"/>
    <property type="evidence" value="ECO:0007669"/>
    <property type="project" value="TreeGrafter"/>
</dbReference>
<gene>
    <name evidence="3" type="ORF">A6769_11865</name>
</gene>
<evidence type="ECO:0000256" key="1">
    <source>
        <dbReference type="ARBA" id="ARBA00009570"/>
    </source>
</evidence>
<protein>
    <submittedName>
        <fullName evidence="3">Aromatic-ring-hydroxylating dioxygenase</fullName>
    </submittedName>
</protein>
<organism evidence="3 4">
    <name type="scientific">Nostoc punctiforme NIES-2108</name>
    <dbReference type="NCBI Taxonomy" id="1356359"/>
    <lineage>
        <taxon>Bacteria</taxon>
        <taxon>Bacillati</taxon>
        <taxon>Cyanobacteriota</taxon>
        <taxon>Cyanophyceae</taxon>
        <taxon>Nostocales</taxon>
        <taxon>Nostocaceae</taxon>
        <taxon>Nostoc</taxon>
    </lineage>
</organism>
<keyword evidence="2" id="KW-0560">Oxidoreductase</keyword>
<comment type="similarity">
    <text evidence="1">Belongs to the bacterial ring-hydroxylating dioxygenase beta subunit family.</text>
</comment>
<dbReference type="Gene3D" id="3.10.450.50">
    <property type="match status" value="1"/>
</dbReference>
<evidence type="ECO:0000313" key="4">
    <source>
        <dbReference type="Proteomes" id="UP000252085"/>
    </source>
</evidence>
<dbReference type="GO" id="GO:0051213">
    <property type="term" value="F:dioxygenase activity"/>
    <property type="evidence" value="ECO:0007669"/>
    <property type="project" value="UniProtKB-KW"/>
</dbReference>
<dbReference type="InterPro" id="IPR000391">
    <property type="entry name" value="Rng_hydr_dOase-bsu"/>
</dbReference>